<keyword evidence="1" id="KW-1133">Transmembrane helix</keyword>
<dbReference type="STRING" id="1123349.SAMN02744037_02515"/>
<feature type="transmembrane region" description="Helical" evidence="1">
    <location>
        <begin position="172"/>
        <end position="192"/>
    </location>
</feature>
<feature type="transmembrane region" description="Helical" evidence="1">
    <location>
        <begin position="75"/>
        <end position="94"/>
    </location>
</feature>
<dbReference type="Pfam" id="PF09991">
    <property type="entry name" value="DUF2232"/>
    <property type="match status" value="1"/>
</dbReference>
<keyword evidence="1" id="KW-0812">Transmembrane</keyword>
<feature type="transmembrane region" description="Helical" evidence="1">
    <location>
        <begin position="280"/>
        <end position="301"/>
    </location>
</feature>
<proteinExistence type="predicted"/>
<organism evidence="2 3">
    <name type="scientific">Tepidibacter formicigenes DSM 15518</name>
    <dbReference type="NCBI Taxonomy" id="1123349"/>
    <lineage>
        <taxon>Bacteria</taxon>
        <taxon>Bacillati</taxon>
        <taxon>Bacillota</taxon>
        <taxon>Clostridia</taxon>
        <taxon>Peptostreptococcales</taxon>
        <taxon>Peptostreptococcaceae</taxon>
        <taxon>Tepidibacter</taxon>
    </lineage>
</organism>
<name>A0A1M6T552_9FIRM</name>
<sequence length="313" mass="35643">MINMSNRQRLTEAAILSSVGVIISILVMYVPFLSLFALFTSIPYIIISARCGIKNSIMSIVISSLILLFTTNPVYALTSFLLFFIPAVFIGYNIYKNKSPIEAVSWGTFAFIITTMIYIKLSKGFFNIDIIEQTINMLNKTLNMQKEVISHFNSLEKNSIEIETIIEYVSTMIPSMLIVIPSIITSFINYFMSLFILKRIKGYKEDLPKFKDFALPGNIILGVILIYLLSMVLKNISWIYYNTIIINTEIVFSIIFLIQGICVYSYFLDKIKIRQGIKNIILVVSILTGPLLFMMSIIGVVDSIVDFRRIRGN</sequence>
<dbReference type="PANTHER" id="PTHR41324">
    <property type="entry name" value="MEMBRANE PROTEIN-RELATED"/>
    <property type="match status" value="1"/>
</dbReference>
<dbReference type="InterPro" id="IPR018710">
    <property type="entry name" value="DUF2232"/>
</dbReference>
<accession>A0A1M6T552</accession>
<dbReference type="Proteomes" id="UP000242497">
    <property type="component" value="Unassembled WGS sequence"/>
</dbReference>
<feature type="transmembrane region" description="Helical" evidence="1">
    <location>
        <begin position="13"/>
        <end position="39"/>
    </location>
</feature>
<keyword evidence="3" id="KW-1185">Reference proteome</keyword>
<dbReference type="PANTHER" id="PTHR41324:SF1">
    <property type="entry name" value="DUF2232 DOMAIN-CONTAINING PROTEIN"/>
    <property type="match status" value="1"/>
</dbReference>
<gene>
    <name evidence="2" type="ORF">SAMN02744037_02515</name>
</gene>
<evidence type="ECO:0000313" key="2">
    <source>
        <dbReference type="EMBL" id="SHK52087.1"/>
    </source>
</evidence>
<feature type="transmembrane region" description="Helical" evidence="1">
    <location>
        <begin position="239"/>
        <end position="268"/>
    </location>
</feature>
<evidence type="ECO:0000313" key="3">
    <source>
        <dbReference type="Proteomes" id="UP000242497"/>
    </source>
</evidence>
<protein>
    <submittedName>
        <fullName evidence="2">Uncharacterized conserved protein YybS, DUF2232 family</fullName>
    </submittedName>
</protein>
<dbReference type="AlphaFoldDB" id="A0A1M6T552"/>
<evidence type="ECO:0000256" key="1">
    <source>
        <dbReference type="SAM" id="Phobius"/>
    </source>
</evidence>
<feature type="transmembrane region" description="Helical" evidence="1">
    <location>
        <begin position="101"/>
        <end position="119"/>
    </location>
</feature>
<dbReference type="OrthoDB" id="1950201at2"/>
<keyword evidence="1" id="KW-0472">Membrane</keyword>
<reference evidence="3" key="1">
    <citation type="submission" date="2016-11" db="EMBL/GenBank/DDBJ databases">
        <authorList>
            <person name="Varghese N."/>
            <person name="Submissions S."/>
        </authorList>
    </citation>
    <scope>NUCLEOTIDE SEQUENCE [LARGE SCALE GENOMIC DNA]</scope>
    <source>
        <strain evidence="3">DSM 15518</strain>
    </source>
</reference>
<feature type="transmembrane region" description="Helical" evidence="1">
    <location>
        <begin position="213"/>
        <end position="233"/>
    </location>
</feature>
<dbReference type="EMBL" id="FRAE01000084">
    <property type="protein sequence ID" value="SHK52087.1"/>
    <property type="molecule type" value="Genomic_DNA"/>
</dbReference>